<organism evidence="1 2">
    <name type="scientific">Apibacter mensalis</name>
    <dbReference type="NCBI Taxonomy" id="1586267"/>
    <lineage>
        <taxon>Bacteria</taxon>
        <taxon>Pseudomonadati</taxon>
        <taxon>Bacteroidota</taxon>
        <taxon>Flavobacteriia</taxon>
        <taxon>Flavobacteriales</taxon>
        <taxon>Weeksellaceae</taxon>
        <taxon>Apibacter</taxon>
    </lineage>
</organism>
<dbReference type="STRING" id="1586267.GCA_001418685_02006"/>
<name>A0A0X3ARQ5_9FLAO</name>
<dbReference type="AlphaFoldDB" id="A0A0X3ARQ5"/>
<proteinExistence type="predicted"/>
<evidence type="ECO:0000313" key="2">
    <source>
        <dbReference type="Proteomes" id="UP000182761"/>
    </source>
</evidence>
<sequence>MSVKKHTFLEITKHLKTKVPAIKYIDKYRGQLDNVRNWVFPRPAVLLSYGRTDWNNISMGGQLGDAVIRVRVVVENYADAYEGSINQQKALEFFDINEKVHQALQNLSGTFFKNMSRVVDEDDEDHGNLIVTIFEYSCKMVDDSSADTNENRVEIEPDLMVNYINKKDFPKASGKGDFIIDM</sequence>
<reference evidence="1 2" key="1">
    <citation type="submission" date="2016-01" db="EMBL/GenBank/DDBJ databases">
        <authorList>
            <person name="McClelland M."/>
            <person name="Jain A."/>
            <person name="Saraogi P."/>
            <person name="Mendelson R."/>
            <person name="Westerman R."/>
            <person name="SanMiguel P."/>
            <person name="Csonka L."/>
        </authorList>
    </citation>
    <scope>NUCLEOTIDE SEQUENCE [LARGE SCALE GENOMIC DNA]</scope>
    <source>
        <strain evidence="1 2">R-53146</strain>
    </source>
</reference>
<accession>A0A0X3ARQ5</accession>
<keyword evidence="2" id="KW-1185">Reference proteome</keyword>
<gene>
    <name evidence="1" type="ORF">Ga0061079_1178</name>
</gene>
<dbReference type="EMBL" id="FCOR01000017">
    <property type="protein sequence ID" value="CVK17140.1"/>
    <property type="molecule type" value="Genomic_DNA"/>
</dbReference>
<evidence type="ECO:0000313" key="1">
    <source>
        <dbReference type="EMBL" id="CVK17140.1"/>
    </source>
</evidence>
<dbReference type="Proteomes" id="UP000182761">
    <property type="component" value="Unassembled WGS sequence"/>
</dbReference>
<protein>
    <submittedName>
        <fullName evidence="1">Uncharacterized protein</fullName>
    </submittedName>
</protein>